<reference evidence="2 3" key="1">
    <citation type="submission" date="2020-10" db="EMBL/GenBank/DDBJ databases">
        <title>Degradation of 1,4-Dioxane by Xanthobacter sp. YN2, via a Novel Group-2 Soluble Di-Iron Monooxygenase.</title>
        <authorList>
            <person name="Ma F."/>
            <person name="Wang Y."/>
            <person name="Yang J."/>
            <person name="Guo H."/>
            <person name="Su D."/>
            <person name="Yu L."/>
        </authorList>
    </citation>
    <scope>NUCLEOTIDE SEQUENCE [LARGE SCALE GENOMIC DNA]</scope>
    <source>
        <strain evidence="2 3">YN2</strain>
        <plasmid evidence="2 3">unnamed2</plasmid>
    </source>
</reference>
<keyword evidence="2" id="KW-0614">Plasmid</keyword>
<feature type="region of interest" description="Disordered" evidence="1">
    <location>
        <begin position="85"/>
        <end position="118"/>
    </location>
</feature>
<organism evidence="2 3">
    <name type="scientific">Xanthobacter dioxanivorans</name>
    <dbReference type="NCBI Taxonomy" id="2528964"/>
    <lineage>
        <taxon>Bacteria</taxon>
        <taxon>Pseudomonadati</taxon>
        <taxon>Pseudomonadota</taxon>
        <taxon>Alphaproteobacteria</taxon>
        <taxon>Hyphomicrobiales</taxon>
        <taxon>Xanthobacteraceae</taxon>
        <taxon>Xanthobacter</taxon>
    </lineage>
</organism>
<proteinExistence type="predicted"/>
<dbReference type="Proteomes" id="UP000596427">
    <property type="component" value="Plasmid unnamed2"/>
</dbReference>
<sequence>MSTDHETLAYCWTYCGLMNALKVRRKELGLSQLEVDDKAGLQDGYCGKLEAWDRDSGRRLGPVSFDLLLAAYGVGLVLFETRPPAERPEYDPSQLGLSLEGGGMRRHHDGEFVRLPGRNRRREAKAAAEAAAAEALLEIREAAE</sequence>
<evidence type="ECO:0000256" key="1">
    <source>
        <dbReference type="SAM" id="MobiDB-lite"/>
    </source>
</evidence>
<gene>
    <name evidence="2" type="ORF">EZH22_30300</name>
</gene>
<protein>
    <submittedName>
        <fullName evidence="2">Uncharacterized protein</fullName>
    </submittedName>
</protein>
<evidence type="ECO:0000313" key="2">
    <source>
        <dbReference type="EMBL" id="QRG10173.1"/>
    </source>
</evidence>
<evidence type="ECO:0000313" key="3">
    <source>
        <dbReference type="Proteomes" id="UP000596427"/>
    </source>
</evidence>
<dbReference type="RefSeq" id="WP_203197048.1">
    <property type="nucleotide sequence ID" value="NZ_CP063364.1"/>
</dbReference>
<dbReference type="KEGG" id="xdi:EZH22_30300"/>
<dbReference type="AlphaFoldDB" id="A0A974PVS5"/>
<keyword evidence="3" id="KW-1185">Reference proteome</keyword>
<name>A0A974PVS5_9HYPH</name>
<dbReference type="EMBL" id="CP063364">
    <property type="protein sequence ID" value="QRG10173.1"/>
    <property type="molecule type" value="Genomic_DNA"/>
</dbReference>
<accession>A0A974PVS5</accession>
<geneLocation type="plasmid" evidence="2 3">
    <name>unnamed2</name>
</geneLocation>